<sequence>MVKKLEYPIDRIHQNLALRKDKVVVAYYRIPNTPITITDSDKKDSHKTKVAQVIKKLAKYKNFDISLIDFLRNK</sequence>
<dbReference type="EMBL" id="QHGZ01000183">
    <property type="protein sequence ID" value="RDY79937.1"/>
    <property type="molecule type" value="Genomic_DNA"/>
</dbReference>
<feature type="non-terminal residue" evidence="1">
    <location>
        <position position="74"/>
    </location>
</feature>
<gene>
    <name evidence="1" type="ORF">C4618_08600</name>
</gene>
<dbReference type="AlphaFoldDB" id="A0A7Z6RBE6"/>
<proteinExistence type="predicted"/>
<comment type="caution">
    <text evidence="1">The sequence shown here is derived from an EMBL/GenBank/DDBJ whole genome shotgun (WGS) entry which is preliminary data.</text>
</comment>
<dbReference type="Proteomes" id="UP000256718">
    <property type="component" value="Unassembled WGS sequence"/>
</dbReference>
<reference evidence="1 2" key="1">
    <citation type="journal article" date="2018" name="Emerg. Microbes Infect.">
        <title>Phenotypic and molecular analysis of nontypeable Group B streptococci: identification of cps2a and hybrid cps2a/cps5 Group B streptococcal capsule gene clusters.</title>
        <authorList>
            <person name="Alhhazmi A."/>
            <person name="Tyrrell G.J."/>
        </authorList>
    </citation>
    <scope>NUCLEOTIDE SEQUENCE [LARGE SCALE GENOMIC DNA]</scope>
    <source>
        <strain evidence="1 2">PLGBS17</strain>
    </source>
</reference>
<name>A0A7Z6RBE6_STRAG</name>
<organism evidence="1 2">
    <name type="scientific">Streptococcus agalactiae</name>
    <dbReference type="NCBI Taxonomy" id="1311"/>
    <lineage>
        <taxon>Bacteria</taxon>
        <taxon>Bacillati</taxon>
        <taxon>Bacillota</taxon>
        <taxon>Bacilli</taxon>
        <taxon>Lactobacillales</taxon>
        <taxon>Streptococcaceae</taxon>
        <taxon>Streptococcus</taxon>
    </lineage>
</organism>
<evidence type="ECO:0000313" key="2">
    <source>
        <dbReference type="Proteomes" id="UP000256718"/>
    </source>
</evidence>
<dbReference type="RefSeq" id="WP_032467631.1">
    <property type="nucleotide sequence ID" value="NZ_QHGZ01000183.1"/>
</dbReference>
<accession>A0A7Z6RBE6</accession>
<evidence type="ECO:0000313" key="1">
    <source>
        <dbReference type="EMBL" id="RDY79937.1"/>
    </source>
</evidence>
<protein>
    <submittedName>
        <fullName evidence="1">Uncharacterized protein</fullName>
    </submittedName>
</protein>